<dbReference type="SUPFAM" id="SSF52172">
    <property type="entry name" value="CheY-like"/>
    <property type="match status" value="1"/>
</dbReference>
<dbReference type="InterPro" id="IPR011006">
    <property type="entry name" value="CheY-like_superfamily"/>
</dbReference>
<dbReference type="AlphaFoldDB" id="A0A4R2BJZ4"/>
<keyword evidence="3" id="KW-0804">Transcription</keyword>
<evidence type="ECO:0000259" key="5">
    <source>
        <dbReference type="PROSITE" id="PS01124"/>
    </source>
</evidence>
<dbReference type="RefSeq" id="WP_132004715.1">
    <property type="nucleotide sequence ID" value="NZ_JABUHM010000015.1"/>
</dbReference>
<dbReference type="SMART" id="SM00342">
    <property type="entry name" value="HTH_ARAC"/>
    <property type="match status" value="1"/>
</dbReference>
<proteinExistence type="predicted"/>
<dbReference type="GO" id="GO:0000160">
    <property type="term" value="P:phosphorelay signal transduction system"/>
    <property type="evidence" value="ECO:0007669"/>
    <property type="project" value="InterPro"/>
</dbReference>
<dbReference type="GO" id="GO:0043565">
    <property type="term" value="F:sequence-specific DNA binding"/>
    <property type="evidence" value="ECO:0007669"/>
    <property type="project" value="InterPro"/>
</dbReference>
<dbReference type="SUPFAM" id="SSF46689">
    <property type="entry name" value="Homeodomain-like"/>
    <property type="match status" value="2"/>
</dbReference>
<dbReference type="PROSITE" id="PS01124">
    <property type="entry name" value="HTH_ARAC_FAMILY_2"/>
    <property type="match status" value="1"/>
</dbReference>
<dbReference type="InterPro" id="IPR009057">
    <property type="entry name" value="Homeodomain-like_sf"/>
</dbReference>
<accession>A0A4R2BJZ4</accession>
<dbReference type="PRINTS" id="PR00032">
    <property type="entry name" value="HTHARAC"/>
</dbReference>
<dbReference type="Pfam" id="PF00072">
    <property type="entry name" value="Response_reg"/>
    <property type="match status" value="1"/>
</dbReference>
<feature type="domain" description="HTH araC/xylS-type" evidence="5">
    <location>
        <begin position="432"/>
        <end position="530"/>
    </location>
</feature>
<name>A0A4R2BJZ4_9BACI</name>
<dbReference type="PANTHER" id="PTHR43280:SF2">
    <property type="entry name" value="HTH-TYPE TRANSCRIPTIONAL REGULATOR EXSA"/>
    <property type="match status" value="1"/>
</dbReference>
<sequence length="539" mass="62990">MKVLIVDDEEDVRQSIRLLIPWSEYGIETVLEAQDGNDAVEIIEAEKPEVIFTDMMMPGKNGTELLTWLQSNHYNSKTIVISGHDDFQYVQHTLKNGGLDYILKPIDRNEIIKSFENALNNWKAEEEKRLNEVQRSQVITRSKPVFLDKMFSNLMLQPLSSIASYEELNKEFNLKNYKQFQIALLSTDMLQEKVINKFSNHFDLLDSSLLNVCNEILGPSSEGYAFKHLNKENEIVILIWKNFEHLTGKLQEINGVFTKILQTPFHFGISCIHPLPQGFQTGYKEAKLALRQSNYLTGDQFIHFYQGKDVTKSNTLFYSDYSEGIVIAIKSNGTEQIEKAVGKFIQAVKQLDTVTLDQLEYWRHEFYLMKSYLFKEIFFEEKVELRYKHVYFPLETDGRLSLDLFQQQLTEYCKMFASQLTEELQKTQNIIFDIKAYIDNHYHENLQLQSIADQFFLSREYVSRKFKQEFGINASDYIEKTRIDHAKILLTNHHLPVSDVATAVGYQDGRYFSKVFKKAVGVTPMKYKRSFRDEMQINH</sequence>
<dbReference type="InterPro" id="IPR018062">
    <property type="entry name" value="HTH_AraC-typ_CS"/>
</dbReference>
<gene>
    <name evidence="7" type="ORF">EV146_104404</name>
</gene>
<dbReference type="Gene3D" id="3.40.50.2300">
    <property type="match status" value="1"/>
</dbReference>
<evidence type="ECO:0000256" key="2">
    <source>
        <dbReference type="ARBA" id="ARBA00023125"/>
    </source>
</evidence>
<evidence type="ECO:0000313" key="7">
    <source>
        <dbReference type="EMBL" id="TCN26294.1"/>
    </source>
</evidence>
<protein>
    <submittedName>
        <fullName evidence="7">Two-component system response regulator YesN</fullName>
    </submittedName>
</protein>
<evidence type="ECO:0000259" key="6">
    <source>
        <dbReference type="PROSITE" id="PS50110"/>
    </source>
</evidence>
<dbReference type="Gene3D" id="1.10.10.60">
    <property type="entry name" value="Homeodomain-like"/>
    <property type="match status" value="2"/>
</dbReference>
<dbReference type="PANTHER" id="PTHR43280">
    <property type="entry name" value="ARAC-FAMILY TRANSCRIPTIONAL REGULATOR"/>
    <property type="match status" value="1"/>
</dbReference>
<keyword evidence="2" id="KW-0238">DNA-binding</keyword>
<dbReference type="CDD" id="cd17536">
    <property type="entry name" value="REC_YesN-like"/>
    <property type="match status" value="1"/>
</dbReference>
<dbReference type="Proteomes" id="UP000295689">
    <property type="component" value="Unassembled WGS sequence"/>
</dbReference>
<comment type="caution">
    <text evidence="7">The sequence shown here is derived from an EMBL/GenBank/DDBJ whole genome shotgun (WGS) entry which is preliminary data.</text>
</comment>
<evidence type="ECO:0000256" key="4">
    <source>
        <dbReference type="PROSITE-ProRule" id="PRU00169"/>
    </source>
</evidence>
<keyword evidence="8" id="KW-1185">Reference proteome</keyword>
<dbReference type="InterPro" id="IPR001789">
    <property type="entry name" value="Sig_transdc_resp-reg_receiver"/>
</dbReference>
<dbReference type="Pfam" id="PF12833">
    <property type="entry name" value="HTH_18"/>
    <property type="match status" value="1"/>
</dbReference>
<evidence type="ECO:0000256" key="1">
    <source>
        <dbReference type="ARBA" id="ARBA00023015"/>
    </source>
</evidence>
<reference evidence="7 8" key="1">
    <citation type="journal article" date="2015" name="Stand. Genomic Sci.">
        <title>Genomic Encyclopedia of Bacterial and Archaeal Type Strains, Phase III: the genomes of soil and plant-associated and newly described type strains.</title>
        <authorList>
            <person name="Whitman W.B."/>
            <person name="Woyke T."/>
            <person name="Klenk H.P."/>
            <person name="Zhou Y."/>
            <person name="Lilburn T.G."/>
            <person name="Beck B.J."/>
            <person name="De Vos P."/>
            <person name="Vandamme P."/>
            <person name="Eisen J.A."/>
            <person name="Garrity G."/>
            <person name="Hugenholtz P."/>
            <person name="Kyrpides N.C."/>
        </authorList>
    </citation>
    <scope>NUCLEOTIDE SEQUENCE [LARGE SCALE GENOMIC DNA]</scope>
    <source>
        <strain evidence="7 8">CV53</strain>
    </source>
</reference>
<dbReference type="EMBL" id="SLVV01000004">
    <property type="protein sequence ID" value="TCN26294.1"/>
    <property type="molecule type" value="Genomic_DNA"/>
</dbReference>
<feature type="domain" description="Response regulatory" evidence="6">
    <location>
        <begin position="2"/>
        <end position="119"/>
    </location>
</feature>
<evidence type="ECO:0000256" key="3">
    <source>
        <dbReference type="ARBA" id="ARBA00023163"/>
    </source>
</evidence>
<dbReference type="SMART" id="SM00448">
    <property type="entry name" value="REC"/>
    <property type="match status" value="1"/>
</dbReference>
<organism evidence="7 8">
    <name type="scientific">Mesobacillus foraminis</name>
    <dbReference type="NCBI Taxonomy" id="279826"/>
    <lineage>
        <taxon>Bacteria</taxon>
        <taxon>Bacillati</taxon>
        <taxon>Bacillota</taxon>
        <taxon>Bacilli</taxon>
        <taxon>Bacillales</taxon>
        <taxon>Bacillaceae</taxon>
        <taxon>Mesobacillus</taxon>
    </lineage>
</organism>
<feature type="modified residue" description="4-aspartylphosphate" evidence="4">
    <location>
        <position position="54"/>
    </location>
</feature>
<dbReference type="PROSITE" id="PS50110">
    <property type="entry name" value="RESPONSE_REGULATORY"/>
    <property type="match status" value="1"/>
</dbReference>
<evidence type="ECO:0000313" key="8">
    <source>
        <dbReference type="Proteomes" id="UP000295689"/>
    </source>
</evidence>
<dbReference type="InterPro" id="IPR018060">
    <property type="entry name" value="HTH_AraC"/>
</dbReference>
<dbReference type="PROSITE" id="PS00041">
    <property type="entry name" value="HTH_ARAC_FAMILY_1"/>
    <property type="match status" value="1"/>
</dbReference>
<keyword evidence="4" id="KW-0597">Phosphoprotein</keyword>
<dbReference type="InterPro" id="IPR020449">
    <property type="entry name" value="Tscrpt_reg_AraC-type_HTH"/>
</dbReference>
<keyword evidence="1" id="KW-0805">Transcription regulation</keyword>
<dbReference type="GO" id="GO:0003700">
    <property type="term" value="F:DNA-binding transcription factor activity"/>
    <property type="evidence" value="ECO:0007669"/>
    <property type="project" value="InterPro"/>
</dbReference>